<dbReference type="NCBIfam" id="TIGR03087">
    <property type="entry name" value="stp1"/>
    <property type="match status" value="1"/>
</dbReference>
<feature type="compositionally biased region" description="Low complexity" evidence="1">
    <location>
        <begin position="40"/>
        <end position="50"/>
    </location>
</feature>
<protein>
    <submittedName>
        <fullName evidence="2">Sugar transferase</fullName>
    </submittedName>
</protein>
<keyword evidence="2" id="KW-0808">Transferase</keyword>
<sequence length="466" mass="50231">MQGGTDHAPAPVPAAEPPDGRGRVPGERREAARRRPPGRRAPTGVTGPRRAAFLPAREDTSPVGARLVGSPSLPRVLYLTHRVPYPPDKGDRIRTYHLLRQMAARGRVWLGCLADEAVPPETLAALNGLCERVAVVPVGARTRWLRAGLSLATGASLSEGLFRSHQLARTLSAWAAETVFAAAVASSSALVPYLRLPALRHVPAVVDLIDVDSEKWLDFAAASRPPKRWLYRLESARVRKVEKALAGRVRAASVVSRAEAQVYDSFTHAGAATVATNGVDLDYFAPAGCEQQQACAFVGALDYLPNEDAAVWFARDVWPEVHARFPHAEFRIIGRKPSPAVRALAHLPGVKLVGQVPDVRPFVASSSVVVVPLRLARGVQNKVLEAMAMAKAVVAAPPALAALGTEPGVHLLSAASREDWVRGVSELFTDAARRQELGAAARKYVEQHHHWERCLLPLADAIFAQP</sequence>
<keyword evidence="3" id="KW-1185">Reference proteome</keyword>
<gene>
    <name evidence="2" type="ORF">C1280_26380</name>
</gene>
<dbReference type="Gene3D" id="3.40.50.2000">
    <property type="entry name" value="Glycogen Phosphorylase B"/>
    <property type="match status" value="2"/>
</dbReference>
<dbReference type="PANTHER" id="PTHR12526">
    <property type="entry name" value="GLYCOSYLTRANSFERASE"/>
    <property type="match status" value="1"/>
</dbReference>
<organism evidence="2 3">
    <name type="scientific">Gemmata obscuriglobus</name>
    <dbReference type="NCBI Taxonomy" id="114"/>
    <lineage>
        <taxon>Bacteria</taxon>
        <taxon>Pseudomonadati</taxon>
        <taxon>Planctomycetota</taxon>
        <taxon>Planctomycetia</taxon>
        <taxon>Gemmatales</taxon>
        <taxon>Gemmataceae</taxon>
        <taxon>Gemmata</taxon>
    </lineage>
</organism>
<dbReference type="AlphaFoldDB" id="A0A2Z3H5L8"/>
<dbReference type="GO" id="GO:0016757">
    <property type="term" value="F:glycosyltransferase activity"/>
    <property type="evidence" value="ECO:0007669"/>
    <property type="project" value="TreeGrafter"/>
</dbReference>
<name>A0A2Z3H5L8_9BACT</name>
<accession>A0A2Z3H5L8</accession>
<evidence type="ECO:0000256" key="1">
    <source>
        <dbReference type="SAM" id="MobiDB-lite"/>
    </source>
</evidence>
<evidence type="ECO:0000313" key="2">
    <source>
        <dbReference type="EMBL" id="AWM40181.1"/>
    </source>
</evidence>
<dbReference type="PANTHER" id="PTHR12526:SF600">
    <property type="entry name" value="GLYCOSYL TRANSFERASE GROUP 1"/>
    <property type="match status" value="1"/>
</dbReference>
<dbReference type="SUPFAM" id="SSF53756">
    <property type="entry name" value="UDP-Glycosyltransferase/glycogen phosphorylase"/>
    <property type="match status" value="1"/>
</dbReference>
<proteinExistence type="predicted"/>
<feature type="region of interest" description="Disordered" evidence="1">
    <location>
        <begin position="1"/>
        <end position="66"/>
    </location>
</feature>
<dbReference type="OrthoDB" id="9807209at2"/>
<dbReference type="InterPro" id="IPR017521">
    <property type="entry name" value="Sugar_tfrase_PEP-CTERM_Stp1"/>
</dbReference>
<dbReference type="Proteomes" id="UP000245802">
    <property type="component" value="Chromosome"/>
</dbReference>
<dbReference type="Pfam" id="PF13692">
    <property type="entry name" value="Glyco_trans_1_4"/>
    <property type="match status" value="1"/>
</dbReference>
<evidence type="ECO:0000313" key="3">
    <source>
        <dbReference type="Proteomes" id="UP000245802"/>
    </source>
</evidence>
<dbReference type="EMBL" id="CP025958">
    <property type="protein sequence ID" value="AWM40181.1"/>
    <property type="molecule type" value="Genomic_DNA"/>
</dbReference>
<dbReference type="KEGG" id="gog:C1280_26380"/>
<feature type="compositionally biased region" description="Basic and acidic residues" evidence="1">
    <location>
        <begin position="18"/>
        <end position="30"/>
    </location>
</feature>
<reference evidence="2 3" key="1">
    <citation type="submission" date="2018-01" db="EMBL/GenBank/DDBJ databases">
        <title>G. obscuriglobus.</title>
        <authorList>
            <person name="Franke J."/>
            <person name="Blomberg W."/>
            <person name="Selmecki A."/>
        </authorList>
    </citation>
    <scope>NUCLEOTIDE SEQUENCE [LARGE SCALE GENOMIC DNA]</scope>
    <source>
        <strain evidence="2 3">DSM 5831</strain>
    </source>
</reference>